<evidence type="ECO:0000313" key="3">
    <source>
        <dbReference type="Proteomes" id="UP000775547"/>
    </source>
</evidence>
<dbReference type="Pfam" id="PF12937">
    <property type="entry name" value="F-box-like"/>
    <property type="match status" value="1"/>
</dbReference>
<reference evidence="2" key="2">
    <citation type="submission" date="2021-10" db="EMBL/GenBank/DDBJ databases">
        <title>Phylogenomics reveals ancestral predisposition of the termite-cultivated fungus Termitomyces towards a domesticated lifestyle.</title>
        <authorList>
            <person name="Auxier B."/>
            <person name="Grum-Grzhimaylo A."/>
            <person name="Cardenas M.E."/>
            <person name="Lodge J.D."/>
            <person name="Laessoe T."/>
            <person name="Pedersen O."/>
            <person name="Smith M.E."/>
            <person name="Kuyper T.W."/>
            <person name="Franco-Molano E.A."/>
            <person name="Baroni T.J."/>
            <person name="Aanen D.K."/>
        </authorList>
    </citation>
    <scope>NUCLEOTIDE SEQUENCE</scope>
    <source>
        <strain evidence="2">AP01</strain>
        <tissue evidence="2">Mycelium</tissue>
    </source>
</reference>
<dbReference type="Gene3D" id="3.80.10.10">
    <property type="entry name" value="Ribonuclease Inhibitor"/>
    <property type="match status" value="1"/>
</dbReference>
<evidence type="ECO:0000313" key="2">
    <source>
        <dbReference type="EMBL" id="KAG5646222.1"/>
    </source>
</evidence>
<gene>
    <name evidence="2" type="ORF">DXG03_004048</name>
</gene>
<protein>
    <recommendedName>
        <fullName evidence="1">F-box domain-containing protein</fullName>
    </recommendedName>
</protein>
<comment type="caution">
    <text evidence="2">The sequence shown here is derived from an EMBL/GenBank/DDBJ whole genome shotgun (WGS) entry which is preliminary data.</text>
</comment>
<evidence type="ECO:0000259" key="1">
    <source>
        <dbReference type="Pfam" id="PF12937"/>
    </source>
</evidence>
<proteinExistence type="predicted"/>
<accession>A0A9P7GFJ4</accession>
<reference evidence="2" key="1">
    <citation type="submission" date="2020-07" db="EMBL/GenBank/DDBJ databases">
        <authorList>
            <person name="Nieuwenhuis M."/>
            <person name="Van De Peppel L.J.J."/>
        </authorList>
    </citation>
    <scope>NUCLEOTIDE SEQUENCE</scope>
    <source>
        <strain evidence="2">AP01</strain>
        <tissue evidence="2">Mycelium</tissue>
    </source>
</reference>
<feature type="domain" description="F-box" evidence="1">
    <location>
        <begin position="23"/>
        <end position="67"/>
    </location>
</feature>
<keyword evidence="3" id="KW-1185">Reference proteome</keyword>
<dbReference type="SUPFAM" id="SSF81383">
    <property type="entry name" value="F-box domain"/>
    <property type="match status" value="1"/>
</dbReference>
<dbReference type="AlphaFoldDB" id="A0A9P7GFJ4"/>
<dbReference type="InterPro" id="IPR036047">
    <property type="entry name" value="F-box-like_dom_sf"/>
</dbReference>
<dbReference type="Proteomes" id="UP000775547">
    <property type="component" value="Unassembled WGS sequence"/>
</dbReference>
<organism evidence="2 3">
    <name type="scientific">Asterophora parasitica</name>
    <dbReference type="NCBI Taxonomy" id="117018"/>
    <lineage>
        <taxon>Eukaryota</taxon>
        <taxon>Fungi</taxon>
        <taxon>Dikarya</taxon>
        <taxon>Basidiomycota</taxon>
        <taxon>Agaricomycotina</taxon>
        <taxon>Agaricomycetes</taxon>
        <taxon>Agaricomycetidae</taxon>
        <taxon>Agaricales</taxon>
        <taxon>Tricholomatineae</taxon>
        <taxon>Lyophyllaceae</taxon>
        <taxon>Asterophora</taxon>
    </lineage>
</organism>
<dbReference type="SUPFAM" id="SSF52047">
    <property type="entry name" value="RNI-like"/>
    <property type="match status" value="1"/>
</dbReference>
<dbReference type="OrthoDB" id="5297217at2759"/>
<dbReference type="InterPro" id="IPR032675">
    <property type="entry name" value="LRR_dom_sf"/>
</dbReference>
<dbReference type="InterPro" id="IPR001810">
    <property type="entry name" value="F-box_dom"/>
</dbReference>
<name>A0A9P7GFJ4_9AGAR</name>
<sequence length="482" mass="54257">MFVVSHDPTSRYRPKLLFRPLSLQDLPADILPPILAQLSDRADWHSCALVSKVFNRVATPLLYRTLDSRIISKSVVHHPSATLLKRPEYAQYVRRVTETGAVHRCTLPRYSNITKDTLEALALCKNLESITWIDDSSITDSTLLSFIAVIRKHPLQEINIRTHSDLGTAVWAEIHNHVGLRKISIWCMEGPPRVLQGWSASLGDTLTHLELGVSAYSYPCSDLLSQLPKLKDLRLKGAPATMIPTIMAYLLDLRSLDTEYPGSYSSRRHGDEDIHRPAFPSLRELTVRTSSIDSFGPLKLWGWIRALVPKPGLETLKLHAFTINSGHTSIPRMFILDLAVVHGETLKHFMVGETQLTLRDIECLCTKFPKLETLVCSTASPDIQSITDSISVAKNLQTLRLHVQWIPNDLSIATDWSTVPDFTMQHATNLMLRTDDSKLRTIAIGSTLYTGKWVLEEPGKENVESKLTFQVMGEVAEDRWQT</sequence>
<dbReference type="EMBL" id="JABCKV010000024">
    <property type="protein sequence ID" value="KAG5646222.1"/>
    <property type="molecule type" value="Genomic_DNA"/>
</dbReference>